<feature type="region of interest" description="Disordered" evidence="2">
    <location>
        <begin position="944"/>
        <end position="997"/>
    </location>
</feature>
<dbReference type="Pfam" id="PF04270">
    <property type="entry name" value="Strep_his_triad"/>
    <property type="match status" value="6"/>
</dbReference>
<dbReference type="NCBIfam" id="TIGR01363">
    <property type="entry name" value="strep_his_triad"/>
    <property type="match status" value="4"/>
</dbReference>
<dbReference type="RefSeq" id="WP_285065135.1">
    <property type="nucleotide sequence ID" value="NZ_JASOOE010000001.1"/>
</dbReference>
<dbReference type="Proteomes" id="UP001229251">
    <property type="component" value="Unassembled WGS sequence"/>
</dbReference>
<reference evidence="4" key="1">
    <citation type="submission" date="2023-05" db="EMBL/GenBank/DDBJ databases">
        <title>Cataloging the Phylogenetic Diversity of Human Bladder Bacteria.</title>
        <authorList>
            <person name="Du J."/>
        </authorList>
    </citation>
    <scope>NUCLEOTIDE SEQUENCE</scope>
    <source>
        <strain evidence="4">UMB1231</strain>
    </source>
</reference>
<organism evidence="4 5">
    <name type="scientific">Facklamia hominis</name>
    <dbReference type="NCBI Taxonomy" id="178214"/>
    <lineage>
        <taxon>Bacteria</taxon>
        <taxon>Bacillati</taxon>
        <taxon>Bacillota</taxon>
        <taxon>Bacilli</taxon>
        <taxon>Lactobacillales</taxon>
        <taxon>Aerococcaceae</taxon>
        <taxon>Facklamia</taxon>
    </lineage>
</organism>
<evidence type="ECO:0000313" key="4">
    <source>
        <dbReference type="EMBL" id="MDK7186443.1"/>
    </source>
</evidence>
<feature type="compositionally biased region" description="Basic and acidic residues" evidence="2">
    <location>
        <begin position="45"/>
        <end position="59"/>
    </location>
</feature>
<feature type="region of interest" description="Disordered" evidence="2">
    <location>
        <begin position="40"/>
        <end position="66"/>
    </location>
</feature>
<name>A0AAJ1Q2B5_9LACT</name>
<proteinExistence type="predicted"/>
<evidence type="ECO:0000256" key="3">
    <source>
        <dbReference type="SAM" id="SignalP"/>
    </source>
</evidence>
<gene>
    <name evidence="4" type="ORF">QP433_00430</name>
</gene>
<evidence type="ECO:0000256" key="2">
    <source>
        <dbReference type="SAM" id="MobiDB-lite"/>
    </source>
</evidence>
<evidence type="ECO:0000313" key="5">
    <source>
        <dbReference type="Proteomes" id="UP001229251"/>
    </source>
</evidence>
<dbReference type="AlphaFoldDB" id="A0AAJ1Q2B5"/>
<keyword evidence="3" id="KW-0732">Signal</keyword>
<feature type="region of interest" description="Disordered" evidence="2">
    <location>
        <begin position="487"/>
        <end position="514"/>
    </location>
</feature>
<feature type="coiled-coil region" evidence="1">
    <location>
        <begin position="399"/>
        <end position="426"/>
    </location>
</feature>
<feature type="compositionally biased region" description="Basic and acidic residues" evidence="2">
    <location>
        <begin position="965"/>
        <end position="977"/>
    </location>
</feature>
<protein>
    <submittedName>
        <fullName evidence="4">Pneumococcal-type histidine triad protein</fullName>
    </submittedName>
</protein>
<sequence length="997" mass="110676">MKYNKLILTSTAVLGLGLATSLPLTQAVLAQSSNRIQYVDDKEEEKDHDSNSNHEEHGQVHSNDPSQQAINEAEGIASEQIVVQIDDEGYITSHGDHYHYYNGEVPADSIFSEDLLTPSGYQLNKEDIISKTDEGYIVKVENQYYLYLEDSSDAKNVRSVEELTLQSFGIHPDDAKRIKGIMDQLGLEDDTSINYEFERSPEEVAESKEIESDFIVLYLTENEYVTIHGLDLYIFPGQAPENSIFAKTTLADSTVDLSQAEVLYNTQSGQVVKLEDRVYFMPNESIKPLDLMKVKEAIQKAKDDYKAKGIDHAAEVKKEEKGGIRGGSGSRNANGQYVTDDGYVFSPNDVIRFTGNGFIVPHGDHFHFIPLSDLSAAEKAQAFAKLGMSESGANSHSQTNSKSNDLAAALNKIDELNKKASSAKGSVYTTDDGYVFTPESIVSFDANGMVCSHGNHFHYVPFADLSRAELAAAKAYIQKHLSNLKTNEDANSSSATDKKDMPSTPSQEMDSSMEAKLRKLYSLPISQRYHEGDGLVFDPKAVTGKNSMGYVHPHSDHYHVIKPSDLSPLELELVEYYLNGSSSSNIPSMPSKDESGQESSESNSVKPSEKPKEESPQSNKGLVDFLAMKIKKSALGQDGKAYTTDDGFKFTPESIQEYTSDGLVCGHGNHLHYVPFTDLDDNELKAAQDYINANKVAQSDNTHKESPEDLKKKLAYLALKNGVKVEDIEVKGDIVNVPHEGHFHTYYLSKTPTKLSKNAYQADDEHKEFDNYENYVMQLKREYFKQTAAAAGLLDPQQPVMISRGGMIGYYDPAGNYHEQALNSIKLPIEYDEVDFKVEDKQEVAPSPAPEKESENKPVDKEKPENKEERVPVKDLKAFLAQAYQVDIELISYFRSPEAFYIQTKSGNIKVDYAVAVKAYRANNKSLLPNIEKPDLSVEEHAINQASEQAEEEENESSSASSQNDDSKPVDPSKNLEESPEAEDSVSSTSEVALENE</sequence>
<dbReference type="InterPro" id="IPR037228">
    <property type="entry name" value="PhtA_dom_sf"/>
</dbReference>
<feature type="region of interest" description="Disordered" evidence="2">
    <location>
        <begin position="582"/>
        <end position="620"/>
    </location>
</feature>
<feature type="region of interest" description="Disordered" evidence="2">
    <location>
        <begin position="841"/>
        <end position="870"/>
    </location>
</feature>
<feature type="compositionally biased region" description="Basic and acidic residues" evidence="2">
    <location>
        <begin position="850"/>
        <end position="870"/>
    </location>
</feature>
<dbReference type="InterPro" id="IPR006270">
    <property type="entry name" value="Strep_his_triad_rpt"/>
</dbReference>
<keyword evidence="1" id="KW-0175">Coiled coil</keyword>
<feature type="signal peptide" evidence="3">
    <location>
        <begin position="1"/>
        <end position="30"/>
    </location>
</feature>
<accession>A0AAJ1Q2B5</accession>
<dbReference type="InterPro" id="IPR023832">
    <property type="entry name" value="His_triad_protein"/>
</dbReference>
<evidence type="ECO:0000256" key="1">
    <source>
        <dbReference type="SAM" id="Coils"/>
    </source>
</evidence>
<dbReference type="SUPFAM" id="SSF142887">
    <property type="entry name" value="PhtA domain-like"/>
    <property type="match status" value="4"/>
</dbReference>
<comment type="caution">
    <text evidence="4">The sequence shown here is derived from an EMBL/GenBank/DDBJ whole genome shotgun (WGS) entry which is preliminary data.</text>
</comment>
<feature type="chain" id="PRO_5042510188" evidence="3">
    <location>
        <begin position="31"/>
        <end position="997"/>
    </location>
</feature>
<dbReference type="EMBL" id="JASOOE010000001">
    <property type="protein sequence ID" value="MDK7186443.1"/>
    <property type="molecule type" value="Genomic_DNA"/>
</dbReference>
<dbReference type="Gene3D" id="3.10.50.90">
    <property type="match status" value="4"/>
</dbReference>
<feature type="compositionally biased region" description="Polar residues" evidence="2">
    <location>
        <begin position="597"/>
        <end position="606"/>
    </location>
</feature>